<dbReference type="InterPro" id="IPR015422">
    <property type="entry name" value="PyrdxlP-dep_Trfase_small"/>
</dbReference>
<evidence type="ECO:0000259" key="2">
    <source>
        <dbReference type="Pfam" id="PF00266"/>
    </source>
</evidence>
<keyword evidence="1" id="KW-0663">Pyridoxal phosphate</keyword>
<dbReference type="PANTHER" id="PTHR43586:SF15">
    <property type="entry name" value="BLR3095 PROTEIN"/>
    <property type="match status" value="1"/>
</dbReference>
<proteinExistence type="predicted"/>
<dbReference type="RefSeq" id="WP_345270756.1">
    <property type="nucleotide sequence ID" value="NZ_BAABHB010000015.1"/>
</dbReference>
<evidence type="ECO:0000313" key="4">
    <source>
        <dbReference type="Proteomes" id="UP001500936"/>
    </source>
</evidence>
<reference evidence="4" key="1">
    <citation type="journal article" date="2019" name="Int. J. Syst. Evol. Microbiol.">
        <title>The Global Catalogue of Microorganisms (GCM) 10K type strain sequencing project: providing services to taxonomists for standard genome sequencing and annotation.</title>
        <authorList>
            <consortium name="The Broad Institute Genomics Platform"/>
            <consortium name="The Broad Institute Genome Sequencing Center for Infectious Disease"/>
            <person name="Wu L."/>
            <person name="Ma J."/>
        </authorList>
    </citation>
    <scope>NUCLEOTIDE SEQUENCE [LARGE SCALE GENOMIC DNA]</scope>
    <source>
        <strain evidence="4">JCM 17925</strain>
    </source>
</reference>
<keyword evidence="3" id="KW-0808">Transferase</keyword>
<dbReference type="InterPro" id="IPR015424">
    <property type="entry name" value="PyrdxlP-dep_Trfase"/>
</dbReference>
<evidence type="ECO:0000256" key="1">
    <source>
        <dbReference type="ARBA" id="ARBA00022898"/>
    </source>
</evidence>
<dbReference type="Gene3D" id="3.90.1150.10">
    <property type="entry name" value="Aspartate Aminotransferase, domain 1"/>
    <property type="match status" value="1"/>
</dbReference>
<dbReference type="GO" id="GO:0008483">
    <property type="term" value="F:transaminase activity"/>
    <property type="evidence" value="ECO:0007669"/>
    <property type="project" value="UniProtKB-KW"/>
</dbReference>
<dbReference type="Proteomes" id="UP001500936">
    <property type="component" value="Unassembled WGS sequence"/>
</dbReference>
<dbReference type="Gene3D" id="3.40.640.10">
    <property type="entry name" value="Type I PLP-dependent aspartate aminotransferase-like (Major domain)"/>
    <property type="match status" value="1"/>
</dbReference>
<dbReference type="SUPFAM" id="SSF53383">
    <property type="entry name" value="PLP-dependent transferases"/>
    <property type="match status" value="1"/>
</dbReference>
<evidence type="ECO:0000313" key="3">
    <source>
        <dbReference type="EMBL" id="GAA4417369.1"/>
    </source>
</evidence>
<gene>
    <name evidence="3" type="ORF">GCM10023187_49700</name>
</gene>
<organism evidence="3 4">
    <name type="scientific">Nibrella viscosa</name>
    <dbReference type="NCBI Taxonomy" id="1084524"/>
    <lineage>
        <taxon>Bacteria</taxon>
        <taxon>Pseudomonadati</taxon>
        <taxon>Bacteroidota</taxon>
        <taxon>Cytophagia</taxon>
        <taxon>Cytophagales</taxon>
        <taxon>Spirosomataceae</taxon>
        <taxon>Nibrella</taxon>
    </lineage>
</organism>
<protein>
    <submittedName>
        <fullName evidence="3">Aminotransferase class V-fold PLP-dependent enzyme</fullName>
    </submittedName>
</protein>
<dbReference type="InterPro" id="IPR000192">
    <property type="entry name" value="Aminotrans_V_dom"/>
</dbReference>
<keyword evidence="4" id="KW-1185">Reference proteome</keyword>
<dbReference type="PANTHER" id="PTHR43586">
    <property type="entry name" value="CYSTEINE DESULFURASE"/>
    <property type="match status" value="1"/>
</dbReference>
<keyword evidence="3" id="KW-0032">Aminotransferase</keyword>
<dbReference type="Pfam" id="PF00266">
    <property type="entry name" value="Aminotran_5"/>
    <property type="match status" value="1"/>
</dbReference>
<accession>A0ABP8KV71</accession>
<feature type="domain" description="Aminotransferase class V" evidence="2">
    <location>
        <begin position="64"/>
        <end position="367"/>
    </location>
</feature>
<comment type="caution">
    <text evidence="3">The sequence shown here is derived from an EMBL/GenBank/DDBJ whole genome shotgun (WGS) entry which is preliminary data.</text>
</comment>
<dbReference type="InterPro" id="IPR015421">
    <property type="entry name" value="PyrdxlP-dep_Trfase_major"/>
</dbReference>
<sequence length="393" mass="44093">MLQTAPLLTGQKDAFSLPEGVHYLNCATRAPFSKAVEQAGYNAIRQQTNPLNLKPDDFFTGAGRVRDLFSRLISNPDPERIAIIPAVSYGMAVVARNLYRKPGLKPGQHILMIEEEFPSDVYSWDRVQQELSLTIKQVPMPEGFPKSDRWNEQVLEAITADTALVITPPVHWMYGTRFNLEAISRRAKEVGALLVVDGTQAVGALPFDLQSVQPDALICAAYKWLMGPYSIGMAYFGEFFDDGVPLEESWMNRLGSNQFHRLTQYEPTYRPKAYRYNMGEHSQFINMPMTEVALAQLLDWQPERIQAYCQRLTAGVLPVLETIGCRIEPETGRAQHLVGIWLPDHADSMAVQQALFARKVSISARGRALRLAPHVYNDEADMQALVDALKGVL</sequence>
<name>A0ABP8KV71_9BACT</name>
<dbReference type="EMBL" id="BAABHB010000015">
    <property type="protein sequence ID" value="GAA4417369.1"/>
    <property type="molecule type" value="Genomic_DNA"/>
</dbReference>